<accession>A0A1H5Y4I1</accession>
<dbReference type="AlphaFoldDB" id="A0A1H5Y4I1"/>
<keyword evidence="1" id="KW-1133">Transmembrane helix</keyword>
<feature type="transmembrane region" description="Helical" evidence="1">
    <location>
        <begin position="20"/>
        <end position="40"/>
    </location>
</feature>
<keyword evidence="1" id="KW-0812">Transmembrane</keyword>
<name>A0A1H5Y4I1_9SPHI</name>
<evidence type="ECO:0000313" key="2">
    <source>
        <dbReference type="EMBL" id="SEG18436.1"/>
    </source>
</evidence>
<keyword evidence="1" id="KW-0472">Membrane</keyword>
<evidence type="ECO:0008006" key="4">
    <source>
        <dbReference type="Google" id="ProtNLM"/>
    </source>
</evidence>
<protein>
    <recommendedName>
        <fullName evidence="4">6-phosphogluconate dehydrogenase</fullName>
    </recommendedName>
</protein>
<reference evidence="3" key="1">
    <citation type="submission" date="2016-10" db="EMBL/GenBank/DDBJ databases">
        <authorList>
            <person name="Varghese N."/>
            <person name="Submissions S."/>
        </authorList>
    </citation>
    <scope>NUCLEOTIDE SEQUENCE [LARGE SCALE GENOMIC DNA]</scope>
    <source>
        <strain evidence="3">DSM 22361</strain>
    </source>
</reference>
<proteinExistence type="predicted"/>
<dbReference type="EMBL" id="FNUT01000005">
    <property type="protein sequence ID" value="SEG18436.1"/>
    <property type="molecule type" value="Genomic_DNA"/>
</dbReference>
<gene>
    <name evidence="2" type="ORF">SAMN05421877_105220</name>
</gene>
<dbReference type="RefSeq" id="WP_103906124.1">
    <property type="nucleotide sequence ID" value="NZ_CP049246.1"/>
</dbReference>
<dbReference type="Proteomes" id="UP000236731">
    <property type="component" value="Unassembled WGS sequence"/>
</dbReference>
<evidence type="ECO:0000313" key="3">
    <source>
        <dbReference type="Proteomes" id="UP000236731"/>
    </source>
</evidence>
<sequence>MEKSNQPQQPNKFASGAKKFFGWFLLVLFLILAGAFYWKYYFVFGDGVKSGVLNYSVKKGKLFKTYEGKLIQEGIRSQAAGGGISNNEFEFSIENDSIYQILSLNSGKVFDLHYKEYNGVLPWRGNTRYVVDQIIQMRDSKNSSF</sequence>
<organism evidence="2 3">
    <name type="scientific">Sphingobacterium lactis</name>
    <dbReference type="NCBI Taxonomy" id="797291"/>
    <lineage>
        <taxon>Bacteria</taxon>
        <taxon>Pseudomonadati</taxon>
        <taxon>Bacteroidota</taxon>
        <taxon>Sphingobacteriia</taxon>
        <taxon>Sphingobacteriales</taxon>
        <taxon>Sphingobacteriaceae</taxon>
        <taxon>Sphingobacterium</taxon>
    </lineage>
</organism>
<evidence type="ECO:0000256" key="1">
    <source>
        <dbReference type="SAM" id="Phobius"/>
    </source>
</evidence>
<dbReference type="OrthoDB" id="9794557at2"/>
<keyword evidence="3" id="KW-1185">Reference proteome</keyword>